<dbReference type="Proteomes" id="UP001236507">
    <property type="component" value="Unassembled WGS sequence"/>
</dbReference>
<gene>
    <name evidence="1" type="ORF">QM524_08895</name>
</gene>
<dbReference type="RefSeq" id="WP_026997211.1">
    <property type="nucleotide sequence ID" value="NZ_JASHIF010000007.1"/>
</dbReference>
<accession>A0ABT6Y6X6</accession>
<reference evidence="1 2" key="1">
    <citation type="submission" date="2023-05" db="EMBL/GenBank/DDBJ databases">
        <title>Novel species of genus Flectobacillus isolated from stream in China.</title>
        <authorList>
            <person name="Lu H."/>
        </authorList>
    </citation>
    <scope>NUCLEOTIDE SEQUENCE [LARGE SCALE GENOMIC DNA]</scope>
    <source>
        <strain evidence="1 2">KCTC 42575</strain>
    </source>
</reference>
<sequence length="74" mass="8690">MVYQLVLRAQDVQIILNLCRTDSYRVIQEIKEEYAFSKKLKGSKIRTVDLAEAYDLSFEDIQQVLNQNKFCSDL</sequence>
<evidence type="ECO:0000313" key="1">
    <source>
        <dbReference type="EMBL" id="MDI9859323.1"/>
    </source>
</evidence>
<dbReference type="EMBL" id="JASHIF010000007">
    <property type="protein sequence ID" value="MDI9859323.1"/>
    <property type="molecule type" value="Genomic_DNA"/>
</dbReference>
<organism evidence="1 2">
    <name type="scientific">Flectobacillus roseus</name>
    <dbReference type="NCBI Taxonomy" id="502259"/>
    <lineage>
        <taxon>Bacteria</taxon>
        <taxon>Pseudomonadati</taxon>
        <taxon>Bacteroidota</taxon>
        <taxon>Cytophagia</taxon>
        <taxon>Cytophagales</taxon>
        <taxon>Flectobacillaceae</taxon>
        <taxon>Flectobacillus</taxon>
    </lineage>
</organism>
<proteinExistence type="predicted"/>
<name>A0ABT6Y6X6_9BACT</name>
<evidence type="ECO:0000313" key="2">
    <source>
        <dbReference type="Proteomes" id="UP001236507"/>
    </source>
</evidence>
<comment type="caution">
    <text evidence="1">The sequence shown here is derived from an EMBL/GenBank/DDBJ whole genome shotgun (WGS) entry which is preliminary data.</text>
</comment>
<keyword evidence="2" id="KW-1185">Reference proteome</keyword>
<protein>
    <submittedName>
        <fullName evidence="1">Uncharacterized protein</fullName>
    </submittedName>
</protein>